<evidence type="ECO:0000313" key="2">
    <source>
        <dbReference type="EMBL" id="KAK9829238.1"/>
    </source>
</evidence>
<dbReference type="InterPro" id="IPR001810">
    <property type="entry name" value="F-box_dom"/>
</dbReference>
<organism evidence="2 3">
    <name type="scientific">[Myrmecia] bisecta</name>
    <dbReference type="NCBI Taxonomy" id="41462"/>
    <lineage>
        <taxon>Eukaryota</taxon>
        <taxon>Viridiplantae</taxon>
        <taxon>Chlorophyta</taxon>
        <taxon>core chlorophytes</taxon>
        <taxon>Trebouxiophyceae</taxon>
        <taxon>Trebouxiales</taxon>
        <taxon>Trebouxiaceae</taxon>
        <taxon>Myrmecia</taxon>
    </lineage>
</organism>
<comment type="caution">
    <text evidence="2">The sequence shown here is derived from an EMBL/GenBank/DDBJ whole genome shotgun (WGS) entry which is preliminary data.</text>
</comment>
<dbReference type="CDD" id="cd09917">
    <property type="entry name" value="F-box_SF"/>
    <property type="match status" value="1"/>
</dbReference>
<dbReference type="Proteomes" id="UP001489004">
    <property type="component" value="Unassembled WGS sequence"/>
</dbReference>
<keyword evidence="3" id="KW-1185">Reference proteome</keyword>
<dbReference type="AlphaFoldDB" id="A0AAW1R6U2"/>
<dbReference type="Pfam" id="PF00646">
    <property type="entry name" value="F-box"/>
    <property type="match status" value="1"/>
</dbReference>
<protein>
    <recommendedName>
        <fullName evidence="1">F-box domain-containing protein</fullName>
    </recommendedName>
</protein>
<dbReference type="EMBL" id="JALJOR010000001">
    <property type="protein sequence ID" value="KAK9829238.1"/>
    <property type="molecule type" value="Genomic_DNA"/>
</dbReference>
<dbReference type="SUPFAM" id="SSF81383">
    <property type="entry name" value="F-box domain"/>
    <property type="match status" value="1"/>
</dbReference>
<evidence type="ECO:0000313" key="3">
    <source>
        <dbReference type="Proteomes" id="UP001489004"/>
    </source>
</evidence>
<dbReference type="InterPro" id="IPR036047">
    <property type="entry name" value="F-box-like_dom_sf"/>
</dbReference>
<dbReference type="PROSITE" id="PS50181">
    <property type="entry name" value="FBOX"/>
    <property type="match status" value="1"/>
</dbReference>
<dbReference type="Gene3D" id="1.20.1280.50">
    <property type="match status" value="1"/>
</dbReference>
<proteinExistence type="predicted"/>
<evidence type="ECO:0000259" key="1">
    <source>
        <dbReference type="PROSITE" id="PS50181"/>
    </source>
</evidence>
<feature type="domain" description="F-box" evidence="1">
    <location>
        <begin position="25"/>
        <end position="73"/>
    </location>
</feature>
<name>A0AAW1R6U2_9CHLO</name>
<sequence>MQASTPNQPAHPVGHGDLLDDLPGQPVIHSLSDEILCDVLYHLSIQDKQRAQIVCKRWHVILKHPPRGLWGTVTWDIAQLTPPGSEVEPNFNYDDDDEEPDYELARDDDRVLCGLQWLGHRVKGIERLRINVSGIHRGFRLADRYLPLLLGVLATDGGFPKLELWIARGDSADNILESDIFCVPMFTDLVVPNLEELNIDFGQLWLMQRSQLDWVSWLTSLRKLDLRADGHRRSDPGDLPAAFSNLTLLSEALTGLTHVWLKQVGEWEAQSAFHIGRAVMQLHRDFASGRRAILPYIQYLP</sequence>
<accession>A0AAW1R6U2</accession>
<reference evidence="2 3" key="1">
    <citation type="journal article" date="2024" name="Nat. Commun.">
        <title>Phylogenomics reveals the evolutionary origins of lichenization in chlorophyte algae.</title>
        <authorList>
            <person name="Puginier C."/>
            <person name="Libourel C."/>
            <person name="Otte J."/>
            <person name="Skaloud P."/>
            <person name="Haon M."/>
            <person name="Grisel S."/>
            <person name="Petersen M."/>
            <person name="Berrin J.G."/>
            <person name="Delaux P.M."/>
            <person name="Dal Grande F."/>
            <person name="Keller J."/>
        </authorList>
    </citation>
    <scope>NUCLEOTIDE SEQUENCE [LARGE SCALE GENOMIC DNA]</scope>
    <source>
        <strain evidence="2 3">SAG 2043</strain>
    </source>
</reference>
<gene>
    <name evidence="2" type="ORF">WJX72_004704</name>
</gene>